<dbReference type="EMBL" id="JBHULU010000010">
    <property type="protein sequence ID" value="MFD2513807.1"/>
    <property type="molecule type" value="Genomic_DNA"/>
</dbReference>
<feature type="transmembrane region" description="Helical" evidence="1">
    <location>
        <begin position="60"/>
        <end position="80"/>
    </location>
</feature>
<sequence>MKLLYAILAGLAATAAMTAFLYLLSFLTHRVMKMIRIMGTMVMNRTQPDGSLSEAVSTKVVGTIVVYLMGILFALVYLAVWDADIGLITASWGLFLGLANGIIAMIMWYFFFMLHPRPPLIKLRTYLLTLIAAHIVFGFVVTYVYHLLLQPAYEFWW</sequence>
<feature type="transmembrane region" description="Helical" evidence="1">
    <location>
        <begin position="126"/>
        <end position="148"/>
    </location>
</feature>
<organism evidence="2 3">
    <name type="scientific">Pontibacter locisalis</name>
    <dbReference type="NCBI Taxonomy" id="1719035"/>
    <lineage>
        <taxon>Bacteria</taxon>
        <taxon>Pseudomonadati</taxon>
        <taxon>Bacteroidota</taxon>
        <taxon>Cytophagia</taxon>
        <taxon>Cytophagales</taxon>
        <taxon>Hymenobacteraceae</taxon>
        <taxon>Pontibacter</taxon>
    </lineage>
</organism>
<dbReference type="Proteomes" id="UP001597544">
    <property type="component" value="Unassembled WGS sequence"/>
</dbReference>
<reference evidence="3" key="1">
    <citation type="journal article" date="2019" name="Int. J. Syst. Evol. Microbiol.">
        <title>The Global Catalogue of Microorganisms (GCM) 10K type strain sequencing project: providing services to taxonomists for standard genome sequencing and annotation.</title>
        <authorList>
            <consortium name="The Broad Institute Genomics Platform"/>
            <consortium name="The Broad Institute Genome Sequencing Center for Infectious Disease"/>
            <person name="Wu L."/>
            <person name="Ma J."/>
        </authorList>
    </citation>
    <scope>NUCLEOTIDE SEQUENCE [LARGE SCALE GENOMIC DNA]</scope>
    <source>
        <strain evidence="3">KCTC 42498</strain>
    </source>
</reference>
<dbReference type="RefSeq" id="WP_377505091.1">
    <property type="nucleotide sequence ID" value="NZ_JBHULU010000010.1"/>
</dbReference>
<evidence type="ECO:0008006" key="4">
    <source>
        <dbReference type="Google" id="ProtNLM"/>
    </source>
</evidence>
<evidence type="ECO:0000313" key="2">
    <source>
        <dbReference type="EMBL" id="MFD2513807.1"/>
    </source>
</evidence>
<keyword evidence="1" id="KW-0472">Membrane</keyword>
<proteinExistence type="predicted"/>
<keyword evidence="1" id="KW-0812">Transmembrane</keyword>
<feature type="transmembrane region" description="Helical" evidence="1">
    <location>
        <begin position="6"/>
        <end position="28"/>
    </location>
</feature>
<comment type="caution">
    <text evidence="2">The sequence shown here is derived from an EMBL/GenBank/DDBJ whole genome shotgun (WGS) entry which is preliminary data.</text>
</comment>
<protein>
    <recommendedName>
        <fullName evidence="4">Cytochrome C and Quinol oxidase polypeptide I</fullName>
    </recommendedName>
</protein>
<feature type="transmembrane region" description="Helical" evidence="1">
    <location>
        <begin position="92"/>
        <end position="114"/>
    </location>
</feature>
<evidence type="ECO:0000313" key="3">
    <source>
        <dbReference type="Proteomes" id="UP001597544"/>
    </source>
</evidence>
<gene>
    <name evidence="2" type="ORF">ACFSRY_08000</name>
</gene>
<accession>A0ABW5ILB6</accession>
<keyword evidence="3" id="KW-1185">Reference proteome</keyword>
<name>A0ABW5ILB6_9BACT</name>
<keyword evidence="1" id="KW-1133">Transmembrane helix</keyword>
<evidence type="ECO:0000256" key="1">
    <source>
        <dbReference type="SAM" id="Phobius"/>
    </source>
</evidence>